<evidence type="ECO:0000259" key="9">
    <source>
        <dbReference type="PROSITE" id="PS51263"/>
    </source>
</evidence>
<dbReference type="Proteomes" id="UP001295740">
    <property type="component" value="Unassembled WGS sequence"/>
</dbReference>
<dbReference type="GO" id="GO:0051015">
    <property type="term" value="F:actin filament binding"/>
    <property type="evidence" value="ECO:0007669"/>
    <property type="project" value="TreeGrafter"/>
</dbReference>
<feature type="compositionally biased region" description="Basic residues" evidence="8">
    <location>
        <begin position="949"/>
        <end position="958"/>
    </location>
</feature>
<feature type="domain" description="ADF-H" evidence="9">
    <location>
        <begin position="628"/>
        <end position="761"/>
    </location>
</feature>
<reference evidence="10" key="1">
    <citation type="submission" date="2023-10" db="EMBL/GenBank/DDBJ databases">
        <authorList>
            <person name="Hackl T."/>
        </authorList>
    </citation>
    <scope>NUCLEOTIDE SEQUENCE</scope>
</reference>
<dbReference type="InterPro" id="IPR029006">
    <property type="entry name" value="ADF-H/Gelsolin-like_dom_sf"/>
</dbReference>
<gene>
    <name evidence="10" type="ORF">KHLLAP_LOCUS10211</name>
</gene>
<dbReference type="GO" id="GO:0005884">
    <property type="term" value="C:actin filament"/>
    <property type="evidence" value="ECO:0007669"/>
    <property type="project" value="TreeGrafter"/>
</dbReference>
<keyword evidence="3" id="KW-0963">Cytoplasm</keyword>
<evidence type="ECO:0000256" key="2">
    <source>
        <dbReference type="ARBA" id="ARBA00009557"/>
    </source>
</evidence>
<feature type="region of interest" description="Disordered" evidence="8">
    <location>
        <begin position="382"/>
        <end position="402"/>
    </location>
</feature>
<keyword evidence="11" id="KW-1185">Reference proteome</keyword>
<feature type="region of interest" description="Disordered" evidence="8">
    <location>
        <begin position="936"/>
        <end position="958"/>
    </location>
</feature>
<evidence type="ECO:0000256" key="5">
    <source>
        <dbReference type="ARBA" id="ARBA00023203"/>
    </source>
</evidence>
<dbReference type="GO" id="GO:0003785">
    <property type="term" value="F:actin monomer binding"/>
    <property type="evidence" value="ECO:0007669"/>
    <property type="project" value="TreeGrafter"/>
</dbReference>
<feature type="compositionally biased region" description="Acidic residues" evidence="8">
    <location>
        <begin position="524"/>
        <end position="551"/>
    </location>
</feature>
<dbReference type="Gene3D" id="3.40.20.10">
    <property type="entry name" value="Severin"/>
    <property type="match status" value="2"/>
</dbReference>
<feature type="domain" description="ADF-H" evidence="9">
    <location>
        <begin position="800"/>
        <end position="941"/>
    </location>
</feature>
<dbReference type="GO" id="GO:0030042">
    <property type="term" value="P:actin filament depolymerization"/>
    <property type="evidence" value="ECO:0007669"/>
    <property type="project" value="TreeGrafter"/>
</dbReference>
<dbReference type="SMART" id="SM00102">
    <property type="entry name" value="ADF"/>
    <property type="match status" value="2"/>
</dbReference>
<dbReference type="GO" id="GO:0005737">
    <property type="term" value="C:cytoplasm"/>
    <property type="evidence" value="ECO:0007669"/>
    <property type="project" value="TreeGrafter"/>
</dbReference>
<feature type="region of interest" description="Disordered" evidence="8">
    <location>
        <begin position="479"/>
        <end position="554"/>
    </location>
</feature>
<evidence type="ECO:0000256" key="4">
    <source>
        <dbReference type="ARBA" id="ARBA00022737"/>
    </source>
</evidence>
<evidence type="ECO:0000256" key="7">
    <source>
        <dbReference type="ARBA" id="ARBA00038532"/>
    </source>
</evidence>
<dbReference type="EMBL" id="CAUWAG010000013">
    <property type="protein sequence ID" value="CAJ2509743.1"/>
    <property type="molecule type" value="Genomic_DNA"/>
</dbReference>
<dbReference type="GO" id="GO:0051016">
    <property type="term" value="P:barbed-end actin filament capping"/>
    <property type="evidence" value="ECO:0007669"/>
    <property type="project" value="TreeGrafter"/>
</dbReference>
<dbReference type="FunFam" id="3.40.20.10:FF:000042">
    <property type="entry name" value="Actin depolymerizing protein"/>
    <property type="match status" value="1"/>
</dbReference>
<sequence length="958" mass="106085">MDVHTYLRRPGPCWHALYGYNPDIDNPIRYLSSLGYGPNASGFDMPEILNETEARKRVQYLSTSIATLYRSLKTRIEQQKQTILSTWMNELSVADRREIANSAWGSALPENHQPDLHILCQAMSDVTGTGVKLEASGHKPISKKIESFRFPFLNIKDLAIYPSNLTTLLTSRATEDPIAFWRLDLDAAYMGRQIRAVNGPFLARYVVKFNGTSKSEDYESTTGYTYEKGAQNTSSALLSMEALDDNVPVWEMVLREVVVSTIESIEVWKCIKETTTRLRSCADANRGLLDPNGDLPEEMEDECLYSVFLLKRAAVTMLDRLNGGERVLSFPALRRHFIPSSRTDVSITSRKASSFKLKPIGQLKRGQAEVIKILMVMLSPGSTGQRMKGKGKAKSEDTGTTAGARYKETALDLLGPSVIQSLGGAPTKGKFDQATTTDSSQGESELDAFWAGLYEELKGENCLSAYFLDLWDSQIIRRSPKQEQQHEAVSLNFVSDEPKDKKKTRGEASATEAQAACLGRVAEDAADEDDDREAADSDAEDVSESSDEGAEDAAPAVEFKLTPKSMDVADFLFIQQGPAAHRAEIEWRDFLRLIAEMGCRGERPMGASWRFQPMEGSPLYGESGLFLHAPYASQELVSQFNKLLGDASIFGLLVTISAEALTPVTTLPSTSSSDFSANLAQLAPHLQPNEALYIILRRHDSAPHLAAVTYVPDAAKVRQKMLFASTRLTLVRELGSEHFRETIFATTAEELSPAGFDKHDRHTALDAPLTEEERTLGEVKRAEAEAGSGTGVRDLNMSQNMSMPIEADAHQALNDLGREMGRVLVMLKINPDTEIVELVPDSPEPTTIPEALAAISTTEPRFAFFRYQCSRDGVDKNVVLFFFTNPASSGARAIKARMLYPLQKRAVLTTATDECRIKVDVKFEVEEPAEITEESVMSELFPKTETKTAFRRPKRPGR</sequence>
<protein>
    <submittedName>
        <fullName evidence="10">Uu.00g056430.m01.CDS01</fullName>
    </submittedName>
</protein>
<dbReference type="InterPro" id="IPR028458">
    <property type="entry name" value="Twinfilin"/>
</dbReference>
<evidence type="ECO:0000256" key="6">
    <source>
        <dbReference type="ARBA" id="ARBA00023212"/>
    </source>
</evidence>
<evidence type="ECO:0000256" key="1">
    <source>
        <dbReference type="ARBA" id="ARBA00004245"/>
    </source>
</evidence>
<evidence type="ECO:0000256" key="3">
    <source>
        <dbReference type="ARBA" id="ARBA00022490"/>
    </source>
</evidence>
<dbReference type="PROSITE" id="PS51263">
    <property type="entry name" value="ADF_H"/>
    <property type="match status" value="2"/>
</dbReference>
<comment type="caution">
    <text evidence="10">The sequence shown here is derived from an EMBL/GenBank/DDBJ whole genome shotgun (WGS) entry which is preliminary data.</text>
</comment>
<evidence type="ECO:0000313" key="11">
    <source>
        <dbReference type="Proteomes" id="UP001295740"/>
    </source>
</evidence>
<name>A0AAI8VRJ5_9PEZI</name>
<dbReference type="InterPro" id="IPR002108">
    <property type="entry name" value="ADF-H"/>
</dbReference>
<evidence type="ECO:0000256" key="8">
    <source>
        <dbReference type="SAM" id="MobiDB-lite"/>
    </source>
</evidence>
<dbReference type="AlphaFoldDB" id="A0AAI8VRJ5"/>
<dbReference type="SUPFAM" id="SSF55753">
    <property type="entry name" value="Actin depolymerizing proteins"/>
    <property type="match status" value="2"/>
</dbReference>
<keyword evidence="5" id="KW-0009">Actin-binding</keyword>
<dbReference type="CDD" id="cd11285">
    <property type="entry name" value="ADF_Twf-N_like"/>
    <property type="match status" value="1"/>
</dbReference>
<organism evidence="10 11">
    <name type="scientific">Anthostomella pinea</name>
    <dbReference type="NCBI Taxonomy" id="933095"/>
    <lineage>
        <taxon>Eukaryota</taxon>
        <taxon>Fungi</taxon>
        <taxon>Dikarya</taxon>
        <taxon>Ascomycota</taxon>
        <taxon>Pezizomycotina</taxon>
        <taxon>Sordariomycetes</taxon>
        <taxon>Xylariomycetidae</taxon>
        <taxon>Xylariales</taxon>
        <taxon>Xylariaceae</taxon>
        <taxon>Anthostomella</taxon>
    </lineage>
</organism>
<comment type="subcellular location">
    <subcellularLocation>
        <location evidence="1">Cytoplasm</location>
        <location evidence="1">Cytoskeleton</location>
    </subcellularLocation>
</comment>
<dbReference type="Pfam" id="PF00241">
    <property type="entry name" value="Cofilin_ADF"/>
    <property type="match status" value="2"/>
</dbReference>
<accession>A0AAI8VRJ5</accession>
<comment type="subunit">
    <text evidence="7">Interacts with G-actin; ADP-actin form.</text>
</comment>
<dbReference type="PANTHER" id="PTHR13759:SF1">
    <property type="entry name" value="TWINFILIN"/>
    <property type="match status" value="1"/>
</dbReference>
<evidence type="ECO:0000313" key="10">
    <source>
        <dbReference type="EMBL" id="CAJ2509743.1"/>
    </source>
</evidence>
<dbReference type="PANTHER" id="PTHR13759">
    <property type="entry name" value="TWINFILIN"/>
    <property type="match status" value="1"/>
</dbReference>
<proteinExistence type="inferred from homology"/>
<keyword evidence="6" id="KW-0206">Cytoskeleton</keyword>
<comment type="similarity">
    <text evidence="2">Belongs to the actin-binding proteins ADF family. Twinfilin subfamily.</text>
</comment>
<keyword evidence="4" id="KW-0677">Repeat</keyword>